<comment type="pathway">
    <text evidence="9">Protein modification; lipoprotein biosynthesis (N-acyl transfer).</text>
</comment>
<keyword evidence="7 9" id="KW-0472">Membrane</keyword>
<dbReference type="Pfam" id="PF00795">
    <property type="entry name" value="CN_hydrolase"/>
    <property type="match status" value="1"/>
</dbReference>
<feature type="transmembrane region" description="Helical" evidence="9">
    <location>
        <begin position="126"/>
        <end position="147"/>
    </location>
</feature>
<dbReference type="InterPro" id="IPR036526">
    <property type="entry name" value="C-N_Hydrolase_sf"/>
</dbReference>
<feature type="transmembrane region" description="Helical" evidence="9">
    <location>
        <begin position="496"/>
        <end position="521"/>
    </location>
</feature>
<dbReference type="CDD" id="cd07571">
    <property type="entry name" value="ALP_N-acyl_transferase"/>
    <property type="match status" value="1"/>
</dbReference>
<keyword evidence="6 9" id="KW-1133">Transmembrane helix</keyword>
<sequence length="529" mass="57095">MPVMEPRRSTAATLLMLAAALALGALHTFAFAPRDAWWLQIACVVGLVMLLRRATGRWHGAALGFVFSLGWLCAGVWWLFISLHRYGGLPAWMAVLAVVALCAFLSIYLAVAGAAWVALRRGRSPFVGALLFAALWLLAELARGILFTGFPWLAAGYAHTDGPLAALAPWLGVYGIGAVGALAAALLAASLDERGLGLSGRAGLAALSLALLAVPPLVPAEFSRASGRLEVALIQGNVPQNEKFETALQPETLAWTTRALLDSRADLRIAPETAIPLLPEQLPEGYWEQLRDELSAPGRGASLVGVPLTRKRADGSLGYTNSAVGFSAAARALPEGFFRYDKQHLVPFGEFIPLGFRWFTEMMHIPLGDFDRGPLVAPSFEVPRRDGGNERVGPNICYEDLFGEELAARYGPQGDAPTILANISNIAWFGESVAVDQHLQISRLRTLELQRPMIRATNTGATVVIDHRGKLRHWLQPHTRGVLEGTVEGREGITPFAWWAGRFGLWPLILLALALVAGLAWRRPGAGRG</sequence>
<dbReference type="UniPathway" id="UPA00666"/>
<evidence type="ECO:0000313" key="12">
    <source>
        <dbReference type="Proteomes" id="UP000293671"/>
    </source>
</evidence>
<dbReference type="EMBL" id="SHKP01000004">
    <property type="protein sequence ID" value="RZU02079.1"/>
    <property type="molecule type" value="Genomic_DNA"/>
</dbReference>
<name>A0A4Q7W0N7_9BURK</name>
<keyword evidence="11" id="KW-0449">Lipoprotein</keyword>
<feature type="transmembrane region" description="Helical" evidence="9">
    <location>
        <begin position="92"/>
        <end position="119"/>
    </location>
</feature>
<comment type="catalytic activity">
    <reaction evidence="9">
        <text>N-terminal S-1,2-diacyl-sn-glyceryl-L-cysteinyl-[lipoprotein] + a glycerophospholipid = N-acyl-S-1,2-diacyl-sn-glyceryl-L-cysteinyl-[lipoprotein] + a 2-acyl-sn-glycero-3-phospholipid + H(+)</text>
        <dbReference type="Rhea" id="RHEA:48228"/>
        <dbReference type="Rhea" id="RHEA-COMP:14681"/>
        <dbReference type="Rhea" id="RHEA-COMP:14684"/>
        <dbReference type="ChEBI" id="CHEBI:15378"/>
        <dbReference type="ChEBI" id="CHEBI:136912"/>
        <dbReference type="ChEBI" id="CHEBI:140656"/>
        <dbReference type="ChEBI" id="CHEBI:140657"/>
        <dbReference type="ChEBI" id="CHEBI:140660"/>
        <dbReference type="EC" id="2.3.1.269"/>
    </reaction>
</comment>
<keyword evidence="3 9" id="KW-1003">Cell membrane</keyword>
<dbReference type="GO" id="GO:0016410">
    <property type="term" value="F:N-acyltransferase activity"/>
    <property type="evidence" value="ECO:0007669"/>
    <property type="project" value="UniProtKB-UniRule"/>
</dbReference>
<dbReference type="AlphaFoldDB" id="A0A4Q7W0N7"/>
<evidence type="ECO:0000256" key="3">
    <source>
        <dbReference type="ARBA" id="ARBA00022475"/>
    </source>
</evidence>
<dbReference type="Pfam" id="PF20154">
    <property type="entry name" value="LNT_N"/>
    <property type="match status" value="1"/>
</dbReference>
<dbReference type="EC" id="2.3.1.269" evidence="9"/>
<gene>
    <name evidence="9" type="primary">lnt</name>
    <name evidence="11" type="ORF">EV670_0098</name>
</gene>
<dbReference type="NCBIfam" id="TIGR00546">
    <property type="entry name" value="lnt"/>
    <property type="match status" value="1"/>
</dbReference>
<proteinExistence type="inferred from homology"/>
<keyword evidence="8 9" id="KW-0012">Acyltransferase</keyword>
<feature type="transmembrane region" description="Helical" evidence="9">
    <location>
        <begin position="61"/>
        <end position="80"/>
    </location>
</feature>
<feature type="transmembrane region" description="Helical" evidence="9">
    <location>
        <begin position="198"/>
        <end position="218"/>
    </location>
</feature>
<dbReference type="PANTHER" id="PTHR38686">
    <property type="entry name" value="APOLIPOPROTEIN N-ACYLTRANSFERASE"/>
    <property type="match status" value="1"/>
</dbReference>
<protein>
    <recommendedName>
        <fullName evidence="9">Apolipoprotein N-acyltransferase</fullName>
        <shortName evidence="9">ALP N-acyltransferase</shortName>
        <ecNumber evidence="9">2.3.1.269</ecNumber>
    </recommendedName>
</protein>
<reference evidence="11 12" key="1">
    <citation type="submission" date="2019-02" db="EMBL/GenBank/DDBJ databases">
        <title>Genomic Encyclopedia of Type Strains, Phase IV (KMG-IV): sequencing the most valuable type-strain genomes for metagenomic binning, comparative biology and taxonomic classification.</title>
        <authorList>
            <person name="Goeker M."/>
        </authorList>
    </citation>
    <scope>NUCLEOTIDE SEQUENCE [LARGE SCALE GENOMIC DNA]</scope>
    <source>
        <strain evidence="11 12">DSM 19570</strain>
    </source>
</reference>
<evidence type="ECO:0000256" key="2">
    <source>
        <dbReference type="ARBA" id="ARBA00010065"/>
    </source>
</evidence>
<comment type="similarity">
    <text evidence="2 9">Belongs to the CN hydrolase family. Apolipoprotein N-acyltransferase subfamily.</text>
</comment>
<dbReference type="InterPro" id="IPR045378">
    <property type="entry name" value="LNT_N"/>
</dbReference>
<evidence type="ECO:0000256" key="4">
    <source>
        <dbReference type="ARBA" id="ARBA00022679"/>
    </source>
</evidence>
<feature type="transmembrane region" description="Helical" evidence="9">
    <location>
        <begin position="167"/>
        <end position="191"/>
    </location>
</feature>
<dbReference type="Gene3D" id="3.60.110.10">
    <property type="entry name" value="Carbon-nitrogen hydrolase"/>
    <property type="match status" value="1"/>
</dbReference>
<evidence type="ECO:0000256" key="1">
    <source>
        <dbReference type="ARBA" id="ARBA00004651"/>
    </source>
</evidence>
<evidence type="ECO:0000256" key="8">
    <source>
        <dbReference type="ARBA" id="ARBA00023315"/>
    </source>
</evidence>
<evidence type="ECO:0000256" key="6">
    <source>
        <dbReference type="ARBA" id="ARBA00022989"/>
    </source>
</evidence>
<dbReference type="PROSITE" id="PS50263">
    <property type="entry name" value="CN_HYDROLASE"/>
    <property type="match status" value="1"/>
</dbReference>
<dbReference type="SUPFAM" id="SSF56317">
    <property type="entry name" value="Carbon-nitrogen hydrolase"/>
    <property type="match status" value="1"/>
</dbReference>
<evidence type="ECO:0000313" key="11">
    <source>
        <dbReference type="EMBL" id="RZU02079.1"/>
    </source>
</evidence>
<comment type="subcellular location">
    <subcellularLocation>
        <location evidence="1 9">Cell membrane</location>
        <topology evidence="1 9">Multi-pass membrane protein</topology>
    </subcellularLocation>
</comment>
<dbReference type="PANTHER" id="PTHR38686:SF1">
    <property type="entry name" value="APOLIPOPROTEIN N-ACYLTRANSFERASE"/>
    <property type="match status" value="1"/>
</dbReference>
<evidence type="ECO:0000259" key="10">
    <source>
        <dbReference type="PROSITE" id="PS50263"/>
    </source>
</evidence>
<organism evidence="11 12">
    <name type="scientific">Rivibacter subsaxonicus</name>
    <dbReference type="NCBI Taxonomy" id="457575"/>
    <lineage>
        <taxon>Bacteria</taxon>
        <taxon>Pseudomonadati</taxon>
        <taxon>Pseudomonadota</taxon>
        <taxon>Betaproteobacteria</taxon>
        <taxon>Burkholderiales</taxon>
        <taxon>Rivibacter</taxon>
    </lineage>
</organism>
<feature type="domain" description="CN hydrolase" evidence="10">
    <location>
        <begin position="234"/>
        <end position="489"/>
    </location>
</feature>
<comment type="caution">
    <text evidence="11">The sequence shown here is derived from an EMBL/GenBank/DDBJ whole genome shotgun (WGS) entry which is preliminary data.</text>
</comment>
<dbReference type="Proteomes" id="UP000293671">
    <property type="component" value="Unassembled WGS sequence"/>
</dbReference>
<comment type="function">
    <text evidence="9">Catalyzes the phospholipid dependent N-acylation of the N-terminal cysteine of apolipoprotein, the last step in lipoprotein maturation.</text>
</comment>
<keyword evidence="5 9" id="KW-0812">Transmembrane</keyword>
<evidence type="ECO:0000256" key="5">
    <source>
        <dbReference type="ARBA" id="ARBA00022692"/>
    </source>
</evidence>
<dbReference type="GO" id="GO:0042158">
    <property type="term" value="P:lipoprotein biosynthetic process"/>
    <property type="evidence" value="ECO:0007669"/>
    <property type="project" value="UniProtKB-UniRule"/>
</dbReference>
<evidence type="ECO:0000256" key="9">
    <source>
        <dbReference type="HAMAP-Rule" id="MF_01148"/>
    </source>
</evidence>
<dbReference type="HAMAP" id="MF_01148">
    <property type="entry name" value="Lnt"/>
    <property type="match status" value="1"/>
</dbReference>
<dbReference type="InterPro" id="IPR003010">
    <property type="entry name" value="C-N_Hydrolase"/>
</dbReference>
<evidence type="ECO:0000256" key="7">
    <source>
        <dbReference type="ARBA" id="ARBA00023136"/>
    </source>
</evidence>
<accession>A0A4Q7W0N7</accession>
<dbReference type="GO" id="GO:0005886">
    <property type="term" value="C:plasma membrane"/>
    <property type="evidence" value="ECO:0007669"/>
    <property type="project" value="UniProtKB-SubCell"/>
</dbReference>
<keyword evidence="12" id="KW-1185">Reference proteome</keyword>
<feature type="transmembrane region" description="Helical" evidence="9">
    <location>
        <begin position="36"/>
        <end position="54"/>
    </location>
</feature>
<keyword evidence="4 9" id="KW-0808">Transferase</keyword>
<dbReference type="InterPro" id="IPR004563">
    <property type="entry name" value="Apolipo_AcylTrfase"/>
</dbReference>